<reference evidence="2 3" key="1">
    <citation type="journal article" date="2018" name="Front. Plant Sci.">
        <title>Red Clover (Trifolium pratense) and Zigzag Clover (T. medium) - A Picture of Genomic Similarities and Differences.</title>
        <authorList>
            <person name="Dluhosova J."/>
            <person name="Istvanek J."/>
            <person name="Nedelnik J."/>
            <person name="Repkova J."/>
        </authorList>
    </citation>
    <scope>NUCLEOTIDE SEQUENCE [LARGE SCALE GENOMIC DNA]</scope>
    <source>
        <strain evidence="3">cv. 10/8</strain>
        <tissue evidence="2">Leaf</tissue>
    </source>
</reference>
<keyword evidence="3" id="KW-1185">Reference proteome</keyword>
<comment type="caution">
    <text evidence="2">The sequence shown here is derived from an EMBL/GenBank/DDBJ whole genome shotgun (WGS) entry which is preliminary data.</text>
</comment>
<feature type="non-terminal residue" evidence="2">
    <location>
        <position position="1"/>
    </location>
</feature>
<feature type="non-terminal residue" evidence="2">
    <location>
        <position position="178"/>
    </location>
</feature>
<evidence type="ECO:0000313" key="2">
    <source>
        <dbReference type="EMBL" id="MCI26516.1"/>
    </source>
</evidence>
<dbReference type="AlphaFoldDB" id="A0A392QSL0"/>
<accession>A0A392QSL0</accession>
<name>A0A392QSL0_9FABA</name>
<proteinExistence type="predicted"/>
<evidence type="ECO:0000313" key="3">
    <source>
        <dbReference type="Proteomes" id="UP000265520"/>
    </source>
</evidence>
<organism evidence="2 3">
    <name type="scientific">Trifolium medium</name>
    <dbReference type="NCBI Taxonomy" id="97028"/>
    <lineage>
        <taxon>Eukaryota</taxon>
        <taxon>Viridiplantae</taxon>
        <taxon>Streptophyta</taxon>
        <taxon>Embryophyta</taxon>
        <taxon>Tracheophyta</taxon>
        <taxon>Spermatophyta</taxon>
        <taxon>Magnoliopsida</taxon>
        <taxon>eudicotyledons</taxon>
        <taxon>Gunneridae</taxon>
        <taxon>Pentapetalae</taxon>
        <taxon>rosids</taxon>
        <taxon>fabids</taxon>
        <taxon>Fabales</taxon>
        <taxon>Fabaceae</taxon>
        <taxon>Papilionoideae</taxon>
        <taxon>50 kb inversion clade</taxon>
        <taxon>NPAAA clade</taxon>
        <taxon>Hologalegina</taxon>
        <taxon>IRL clade</taxon>
        <taxon>Trifolieae</taxon>
        <taxon>Trifolium</taxon>
    </lineage>
</organism>
<dbReference type="Proteomes" id="UP000265520">
    <property type="component" value="Unassembled WGS sequence"/>
</dbReference>
<protein>
    <submittedName>
        <fullName evidence="2">Uncharacterized protein</fullName>
    </submittedName>
</protein>
<feature type="compositionally biased region" description="Basic and acidic residues" evidence="1">
    <location>
        <begin position="112"/>
        <end position="126"/>
    </location>
</feature>
<feature type="region of interest" description="Disordered" evidence="1">
    <location>
        <begin position="70"/>
        <end position="146"/>
    </location>
</feature>
<feature type="region of interest" description="Disordered" evidence="1">
    <location>
        <begin position="1"/>
        <end position="50"/>
    </location>
</feature>
<sequence length="178" mass="20118">AQSSNQDPPPPRKPSQMEETLTQFMRMTQGHFEAMKSSQETSNKNHEASIKNLEVQMGQLSRQLSNLQNGIGFGGNTQDNPKKESCNAINLRSRVVPTPEVRENSKKKKSKKVSEGEVEKESKDVVENESNGIVENEKESEIEEVLESDQEIVVENEREKKIVCEQSETLKEDVTKET</sequence>
<feature type="compositionally biased region" description="Polar residues" evidence="1">
    <location>
        <begin position="17"/>
        <end position="26"/>
    </location>
</feature>
<dbReference type="EMBL" id="LXQA010153738">
    <property type="protein sequence ID" value="MCI26516.1"/>
    <property type="molecule type" value="Genomic_DNA"/>
</dbReference>
<evidence type="ECO:0000256" key="1">
    <source>
        <dbReference type="SAM" id="MobiDB-lite"/>
    </source>
</evidence>